<keyword evidence="6" id="KW-1185">Reference proteome</keyword>
<evidence type="ECO:0000256" key="1">
    <source>
        <dbReference type="ARBA" id="ARBA00023015"/>
    </source>
</evidence>
<evidence type="ECO:0000256" key="3">
    <source>
        <dbReference type="ARBA" id="ARBA00023163"/>
    </source>
</evidence>
<dbReference type="Gene3D" id="1.10.10.60">
    <property type="entry name" value="Homeodomain-like"/>
    <property type="match status" value="1"/>
</dbReference>
<accession>A0A2U1ASQ1</accession>
<evidence type="ECO:0000256" key="2">
    <source>
        <dbReference type="ARBA" id="ARBA00023125"/>
    </source>
</evidence>
<name>A0A2U1ASQ1_9BACT</name>
<dbReference type="Proteomes" id="UP000245466">
    <property type="component" value="Unassembled WGS sequence"/>
</dbReference>
<proteinExistence type="predicted"/>
<keyword evidence="3" id="KW-0804">Transcription</keyword>
<evidence type="ECO:0000313" key="6">
    <source>
        <dbReference type="Proteomes" id="UP000245466"/>
    </source>
</evidence>
<gene>
    <name evidence="5" type="ORF">C8E01_11147</name>
</gene>
<dbReference type="GO" id="GO:0003700">
    <property type="term" value="F:DNA-binding transcription factor activity"/>
    <property type="evidence" value="ECO:0007669"/>
    <property type="project" value="InterPro"/>
</dbReference>
<evidence type="ECO:0000313" key="5">
    <source>
        <dbReference type="EMBL" id="PVY39440.1"/>
    </source>
</evidence>
<dbReference type="Pfam" id="PF12833">
    <property type="entry name" value="HTH_18"/>
    <property type="match status" value="1"/>
</dbReference>
<feature type="domain" description="HTH araC/xylS-type" evidence="4">
    <location>
        <begin position="171"/>
        <end position="269"/>
    </location>
</feature>
<protein>
    <submittedName>
        <fullName evidence="5">AraC-like DNA-binding protein</fullName>
    </submittedName>
</protein>
<dbReference type="PANTHER" id="PTHR43280">
    <property type="entry name" value="ARAC-FAMILY TRANSCRIPTIONAL REGULATOR"/>
    <property type="match status" value="1"/>
</dbReference>
<dbReference type="PROSITE" id="PS01124">
    <property type="entry name" value="HTH_ARAC_FAMILY_2"/>
    <property type="match status" value="1"/>
</dbReference>
<dbReference type="EMBL" id="QEKI01000011">
    <property type="protein sequence ID" value="PVY39440.1"/>
    <property type="molecule type" value="Genomic_DNA"/>
</dbReference>
<evidence type="ECO:0000259" key="4">
    <source>
        <dbReference type="PROSITE" id="PS01124"/>
    </source>
</evidence>
<dbReference type="OrthoDB" id="629200at2"/>
<sequence>MNPEMDLFFISPLDAPLQEYFESPDREDYFEIAWLKDEEPIHFIKEGTSRIKGDWLYLIPANRSPRPRKSGKKGTLLAFHKSVLDYEVKEFTLDVIRLFLGKGAGSFSTILLEEEMAVTLESILWIIKDEYEQQQENFLVLKALLKAFLLKLMQYKVQTLTRQGLNEKRVYHFLLLLEHHFREEKAVAFYADKLNITPKRLNQILKQKTGKTITQLLQERLVVEARQQLIASAKTIQEVGYSLGFDDRSYFSRFFKKMTGQTPEQFQKQAKERIFPV</sequence>
<reference evidence="5 6" key="1">
    <citation type="submission" date="2018-04" db="EMBL/GenBank/DDBJ databases">
        <title>Genomic Encyclopedia of Type Strains, Phase IV (KMG-IV): sequencing the most valuable type-strain genomes for metagenomic binning, comparative biology and taxonomic classification.</title>
        <authorList>
            <person name="Goeker M."/>
        </authorList>
    </citation>
    <scope>NUCLEOTIDE SEQUENCE [LARGE SCALE GENOMIC DNA]</scope>
    <source>
        <strain evidence="5 6">DSM 100231</strain>
    </source>
</reference>
<dbReference type="PANTHER" id="PTHR43280:SF32">
    <property type="entry name" value="TRANSCRIPTIONAL REGULATORY PROTEIN"/>
    <property type="match status" value="1"/>
</dbReference>
<dbReference type="GO" id="GO:0043565">
    <property type="term" value="F:sequence-specific DNA binding"/>
    <property type="evidence" value="ECO:0007669"/>
    <property type="project" value="InterPro"/>
</dbReference>
<keyword evidence="2 5" id="KW-0238">DNA-binding</keyword>
<keyword evidence="1" id="KW-0805">Transcription regulation</keyword>
<dbReference type="InterPro" id="IPR020449">
    <property type="entry name" value="Tscrpt_reg_AraC-type_HTH"/>
</dbReference>
<dbReference type="InterPro" id="IPR018060">
    <property type="entry name" value="HTH_AraC"/>
</dbReference>
<dbReference type="SUPFAM" id="SSF46689">
    <property type="entry name" value="Homeodomain-like"/>
    <property type="match status" value="1"/>
</dbReference>
<dbReference type="AlphaFoldDB" id="A0A2U1ASQ1"/>
<dbReference type="InterPro" id="IPR009057">
    <property type="entry name" value="Homeodomain-like_sf"/>
</dbReference>
<comment type="caution">
    <text evidence="5">The sequence shown here is derived from an EMBL/GenBank/DDBJ whole genome shotgun (WGS) entry which is preliminary data.</text>
</comment>
<dbReference type="SMART" id="SM00342">
    <property type="entry name" value="HTH_ARAC"/>
    <property type="match status" value="1"/>
</dbReference>
<dbReference type="PRINTS" id="PR00032">
    <property type="entry name" value="HTHARAC"/>
</dbReference>
<dbReference type="RefSeq" id="WP_116544314.1">
    <property type="nucleotide sequence ID" value="NZ_QEKI01000011.1"/>
</dbReference>
<organism evidence="5 6">
    <name type="scientific">Pontibacter virosus</name>
    <dbReference type="NCBI Taxonomy" id="1765052"/>
    <lineage>
        <taxon>Bacteria</taxon>
        <taxon>Pseudomonadati</taxon>
        <taxon>Bacteroidota</taxon>
        <taxon>Cytophagia</taxon>
        <taxon>Cytophagales</taxon>
        <taxon>Hymenobacteraceae</taxon>
        <taxon>Pontibacter</taxon>
    </lineage>
</organism>